<dbReference type="SUPFAM" id="SSF90123">
    <property type="entry name" value="ABC transporter transmembrane region"/>
    <property type="match status" value="1"/>
</dbReference>
<dbReference type="GO" id="GO:0016887">
    <property type="term" value="F:ATP hydrolysis activity"/>
    <property type="evidence" value="ECO:0007669"/>
    <property type="project" value="InterPro"/>
</dbReference>
<evidence type="ECO:0000256" key="7">
    <source>
        <dbReference type="ARBA" id="ARBA00023136"/>
    </source>
</evidence>
<reference evidence="11 12" key="1">
    <citation type="submission" date="2019-08" db="EMBL/GenBank/DDBJ databases">
        <title>Complete genome sequence of Spiroplasma chinense CCH (DSM 19755).</title>
        <authorList>
            <person name="Shen H.-Y."/>
            <person name="Lin Y.-C."/>
            <person name="Chou L."/>
            <person name="Kuo C.-H."/>
        </authorList>
    </citation>
    <scope>NUCLEOTIDE SEQUENCE [LARGE SCALE GENOMIC DNA]</scope>
    <source>
        <strain evidence="11 12">CCH</strain>
    </source>
</reference>
<dbReference type="InterPro" id="IPR003593">
    <property type="entry name" value="AAA+_ATPase"/>
</dbReference>
<name>A0A5B9Y2X2_9MOLU</name>
<feature type="transmembrane region" description="Helical" evidence="8">
    <location>
        <begin position="300"/>
        <end position="324"/>
    </location>
</feature>
<feature type="transmembrane region" description="Helical" evidence="8">
    <location>
        <begin position="263"/>
        <end position="288"/>
    </location>
</feature>
<dbReference type="AlphaFoldDB" id="A0A5B9Y2X2"/>
<keyword evidence="7 8" id="KW-0472">Membrane</keyword>
<dbReference type="GO" id="GO:0140359">
    <property type="term" value="F:ABC-type transporter activity"/>
    <property type="evidence" value="ECO:0007669"/>
    <property type="project" value="InterPro"/>
</dbReference>
<dbReference type="EMBL" id="CP043026">
    <property type="protein sequence ID" value="QEH61418.1"/>
    <property type="molecule type" value="Genomic_DNA"/>
</dbReference>
<dbReference type="KEGG" id="schi:SCHIN_v1c02210"/>
<feature type="transmembrane region" description="Helical" evidence="8">
    <location>
        <begin position="181"/>
        <end position="203"/>
    </location>
</feature>
<feature type="domain" description="ABC transmembrane type-1" evidence="10">
    <location>
        <begin position="39"/>
        <end position="326"/>
    </location>
</feature>
<feature type="domain" description="ABC transporter" evidence="9">
    <location>
        <begin position="359"/>
        <end position="597"/>
    </location>
</feature>
<gene>
    <name evidence="11" type="ORF">SCHIN_v1c02210</name>
</gene>
<evidence type="ECO:0000256" key="1">
    <source>
        <dbReference type="ARBA" id="ARBA00004651"/>
    </source>
</evidence>
<evidence type="ECO:0000256" key="4">
    <source>
        <dbReference type="ARBA" id="ARBA00022741"/>
    </source>
</evidence>
<dbReference type="Gene3D" id="1.20.1560.10">
    <property type="entry name" value="ABC transporter type 1, transmembrane domain"/>
    <property type="match status" value="1"/>
</dbReference>
<dbReference type="Pfam" id="PF00005">
    <property type="entry name" value="ABC_tran"/>
    <property type="match status" value="1"/>
</dbReference>
<keyword evidence="3 8" id="KW-0812">Transmembrane</keyword>
<dbReference type="InterPro" id="IPR036640">
    <property type="entry name" value="ABC1_TM_sf"/>
</dbReference>
<evidence type="ECO:0000256" key="2">
    <source>
        <dbReference type="ARBA" id="ARBA00005417"/>
    </source>
</evidence>
<evidence type="ECO:0000256" key="6">
    <source>
        <dbReference type="ARBA" id="ARBA00022989"/>
    </source>
</evidence>
<dbReference type="Proteomes" id="UP000323144">
    <property type="component" value="Chromosome"/>
</dbReference>
<evidence type="ECO:0000256" key="3">
    <source>
        <dbReference type="ARBA" id="ARBA00022692"/>
    </source>
</evidence>
<comment type="similarity">
    <text evidence="2">Belongs to the ABC transporter superfamily.</text>
</comment>
<dbReference type="Gene3D" id="3.40.50.300">
    <property type="entry name" value="P-loop containing nucleotide triphosphate hydrolases"/>
    <property type="match status" value="1"/>
</dbReference>
<keyword evidence="5 11" id="KW-0067">ATP-binding</keyword>
<protein>
    <submittedName>
        <fullName evidence="11">ATP-binding cassette, subfamily B, bacterial</fullName>
    </submittedName>
</protein>
<keyword evidence="6 8" id="KW-1133">Transmembrane helix</keyword>
<evidence type="ECO:0000256" key="5">
    <source>
        <dbReference type="ARBA" id="ARBA00022840"/>
    </source>
</evidence>
<organism evidence="11 12">
    <name type="scientific">Spiroplasma chinense</name>
    <dbReference type="NCBI Taxonomy" id="216932"/>
    <lineage>
        <taxon>Bacteria</taxon>
        <taxon>Bacillati</taxon>
        <taxon>Mycoplasmatota</taxon>
        <taxon>Mollicutes</taxon>
        <taxon>Entomoplasmatales</taxon>
        <taxon>Spiroplasmataceae</taxon>
        <taxon>Spiroplasma</taxon>
    </lineage>
</organism>
<dbReference type="InterPro" id="IPR003439">
    <property type="entry name" value="ABC_transporter-like_ATP-bd"/>
</dbReference>
<evidence type="ECO:0000313" key="11">
    <source>
        <dbReference type="EMBL" id="QEH61418.1"/>
    </source>
</evidence>
<evidence type="ECO:0000256" key="8">
    <source>
        <dbReference type="SAM" id="Phobius"/>
    </source>
</evidence>
<keyword evidence="12" id="KW-1185">Reference proteome</keyword>
<dbReference type="InterPro" id="IPR017871">
    <property type="entry name" value="ABC_transporter-like_CS"/>
</dbReference>
<keyword evidence="4" id="KW-0547">Nucleotide-binding</keyword>
<dbReference type="FunFam" id="3.40.50.300:FF:000218">
    <property type="entry name" value="Multidrug ABC transporter ATP-binding protein"/>
    <property type="match status" value="1"/>
</dbReference>
<dbReference type="SMART" id="SM00382">
    <property type="entry name" value="AAA"/>
    <property type="match status" value="1"/>
</dbReference>
<dbReference type="PANTHER" id="PTHR24221:SF654">
    <property type="entry name" value="ATP-BINDING CASSETTE SUB-FAMILY B MEMBER 6"/>
    <property type="match status" value="1"/>
</dbReference>
<accession>A0A5B9Y2X2</accession>
<dbReference type="GO" id="GO:0034040">
    <property type="term" value="F:ATPase-coupled lipid transmembrane transporter activity"/>
    <property type="evidence" value="ECO:0007669"/>
    <property type="project" value="TreeGrafter"/>
</dbReference>
<dbReference type="PROSITE" id="PS50929">
    <property type="entry name" value="ABC_TM1F"/>
    <property type="match status" value="1"/>
</dbReference>
<feature type="transmembrane region" description="Helical" evidence="8">
    <location>
        <begin position="156"/>
        <end position="175"/>
    </location>
</feature>
<sequence length="601" mass="67878">MQQDLKQRIKFFSKDKFSRLFRMLGMAIKEYPGLFTVFMLIAIIDTAIFSGMSVVVSNLVKNITNSGGTSFFGLEMHWYSWVIFGGAMIIVYGFVEFSLNILSGVWTRKIEIFLRVKCLDALVDVDLSFYSKNQIGNIMTRIIGDSQGVADGLNEFTINAIYILILFVTVNVVTFTLDPKIASYCLAIFGVLFLVSMIIFFAYQKALITSIDFKQKLDTNNTDKIMNIRLIKSSATELQEIENVRLGNQEYGKKINKTILIRITMMLFSNFLGWILPGLTTIFIIVTYHDLPVGEVVAKAVSFISAMTLYSSAIFLMPMILRALSAVMNCNWRISNIYAQKSILEYIDEPKEIKVIEDIELKDAEFIYPEAPEKLIMPKTNIVFEKGKSYAFVGETGSGKSTIAKLLLRFYDTSAGQVLINGIDIKELNMPDYLQNVGYVEQEPQILYGTVMDNIRYGKFDATDEEVFEAAKKAQIHDFILGLAEKYDTILGERGFMLSGGQKQRLVIARMFLKNPQVLILDEATSALDNIVEREVQEQLDKLIVGRTTFVIAHRLSTIKNCDEIIVLGKNAQGIIQRGSFDELKDQPGHFNKLYNAGLMG</sequence>
<comment type="subcellular location">
    <subcellularLocation>
        <location evidence="1">Cell membrane</location>
        <topology evidence="1">Multi-pass membrane protein</topology>
    </subcellularLocation>
</comment>
<dbReference type="PROSITE" id="PS00211">
    <property type="entry name" value="ABC_TRANSPORTER_1"/>
    <property type="match status" value="1"/>
</dbReference>
<dbReference type="GO" id="GO:0005886">
    <property type="term" value="C:plasma membrane"/>
    <property type="evidence" value="ECO:0007669"/>
    <property type="project" value="UniProtKB-SubCell"/>
</dbReference>
<evidence type="ECO:0000313" key="12">
    <source>
        <dbReference type="Proteomes" id="UP000323144"/>
    </source>
</evidence>
<dbReference type="InterPro" id="IPR011527">
    <property type="entry name" value="ABC1_TM_dom"/>
</dbReference>
<dbReference type="InterPro" id="IPR027417">
    <property type="entry name" value="P-loop_NTPase"/>
</dbReference>
<evidence type="ECO:0000259" key="9">
    <source>
        <dbReference type="PROSITE" id="PS50893"/>
    </source>
</evidence>
<proteinExistence type="inferred from homology"/>
<feature type="transmembrane region" description="Helical" evidence="8">
    <location>
        <begin position="31"/>
        <end position="56"/>
    </location>
</feature>
<dbReference type="PROSITE" id="PS50893">
    <property type="entry name" value="ABC_TRANSPORTER_2"/>
    <property type="match status" value="1"/>
</dbReference>
<dbReference type="PANTHER" id="PTHR24221">
    <property type="entry name" value="ATP-BINDING CASSETTE SUB-FAMILY B"/>
    <property type="match status" value="1"/>
</dbReference>
<dbReference type="GO" id="GO:0005524">
    <property type="term" value="F:ATP binding"/>
    <property type="evidence" value="ECO:0007669"/>
    <property type="project" value="UniProtKB-KW"/>
</dbReference>
<dbReference type="SUPFAM" id="SSF52540">
    <property type="entry name" value="P-loop containing nucleoside triphosphate hydrolases"/>
    <property type="match status" value="1"/>
</dbReference>
<dbReference type="InterPro" id="IPR039421">
    <property type="entry name" value="Type_1_exporter"/>
</dbReference>
<dbReference type="Pfam" id="PF00664">
    <property type="entry name" value="ABC_membrane"/>
    <property type="match status" value="1"/>
</dbReference>
<feature type="transmembrane region" description="Helical" evidence="8">
    <location>
        <begin position="76"/>
        <end position="99"/>
    </location>
</feature>
<evidence type="ECO:0000259" key="10">
    <source>
        <dbReference type="PROSITE" id="PS50929"/>
    </source>
</evidence>
<dbReference type="RefSeq" id="WP_166507813.1">
    <property type="nucleotide sequence ID" value="NZ_CP043026.1"/>
</dbReference>